<gene>
    <name evidence="2" type="ORF">SDC9_208466</name>
</gene>
<comment type="caution">
    <text evidence="2">The sequence shown here is derived from an EMBL/GenBank/DDBJ whole genome shotgun (WGS) entry which is preliminary data.</text>
</comment>
<feature type="compositionally biased region" description="Basic residues" evidence="1">
    <location>
        <begin position="82"/>
        <end position="93"/>
    </location>
</feature>
<dbReference type="EMBL" id="VSSQ01136393">
    <property type="protein sequence ID" value="MPN60735.1"/>
    <property type="molecule type" value="Genomic_DNA"/>
</dbReference>
<sequence length="132" mass="14560">MIGADFHRRAQSVTGAQALAPRQGNHVALPVARAVYRINITGKIGLDNIIVPLAKGLCQLLRGMRHHLRLTAAPAKGLEHERKRRRVGQGGRRKGGDDHTRAYHIQFPRHAQFITAQVGHGSVRAAYGCPRR</sequence>
<reference evidence="2" key="1">
    <citation type="submission" date="2019-08" db="EMBL/GenBank/DDBJ databases">
        <authorList>
            <person name="Kucharzyk K."/>
            <person name="Murdoch R.W."/>
            <person name="Higgins S."/>
            <person name="Loffler F."/>
        </authorList>
    </citation>
    <scope>NUCLEOTIDE SEQUENCE</scope>
</reference>
<evidence type="ECO:0000256" key="1">
    <source>
        <dbReference type="SAM" id="MobiDB-lite"/>
    </source>
</evidence>
<name>A0A645JAN5_9ZZZZ</name>
<proteinExistence type="predicted"/>
<evidence type="ECO:0000313" key="2">
    <source>
        <dbReference type="EMBL" id="MPN60735.1"/>
    </source>
</evidence>
<organism evidence="2">
    <name type="scientific">bioreactor metagenome</name>
    <dbReference type="NCBI Taxonomy" id="1076179"/>
    <lineage>
        <taxon>unclassified sequences</taxon>
        <taxon>metagenomes</taxon>
        <taxon>ecological metagenomes</taxon>
    </lineage>
</organism>
<protein>
    <submittedName>
        <fullName evidence="2">Uncharacterized protein</fullName>
    </submittedName>
</protein>
<feature type="region of interest" description="Disordered" evidence="1">
    <location>
        <begin position="77"/>
        <end position="99"/>
    </location>
</feature>
<accession>A0A645JAN5</accession>
<dbReference type="AlphaFoldDB" id="A0A645JAN5"/>